<dbReference type="Proteomes" id="UP001597526">
    <property type="component" value="Unassembled WGS sequence"/>
</dbReference>
<keyword evidence="3" id="KW-1185">Reference proteome</keyword>
<evidence type="ECO:0000313" key="2">
    <source>
        <dbReference type="EMBL" id="MFD2585291.1"/>
    </source>
</evidence>
<sequence length="209" mass="22530">MKKIVIVLGFFTLCFSAQGQIKGTSLPSLPSLTTAEMNGATGVNIGSSVFNTDDQKVYRFTTTGWVTNTDNQLASEVDSDSPVDIDGDGTNEPNVEEMIQDLAPISSKAARVFYPPSIEIDASANVLNATKNLYTEYTAQFASPNTVASTGAPSAVPIYAANELYYYVTYFDPAVFANVEIDANGVMEYDIIGQPTNYNTLINVVFVVK</sequence>
<gene>
    <name evidence="2" type="ORF">ACFSQJ_00005</name>
</gene>
<evidence type="ECO:0000256" key="1">
    <source>
        <dbReference type="SAM" id="SignalP"/>
    </source>
</evidence>
<proteinExistence type="predicted"/>
<dbReference type="RefSeq" id="WP_377764695.1">
    <property type="nucleotide sequence ID" value="NZ_JBHULB010000001.1"/>
</dbReference>
<accession>A0ABW5MR67</accession>
<organism evidence="2 3">
    <name type="scientific">Croceitalea marina</name>
    <dbReference type="NCBI Taxonomy" id="1775166"/>
    <lineage>
        <taxon>Bacteria</taxon>
        <taxon>Pseudomonadati</taxon>
        <taxon>Bacteroidota</taxon>
        <taxon>Flavobacteriia</taxon>
        <taxon>Flavobacteriales</taxon>
        <taxon>Flavobacteriaceae</taxon>
        <taxon>Croceitalea</taxon>
    </lineage>
</organism>
<protein>
    <submittedName>
        <fullName evidence="2">Uncharacterized protein</fullName>
    </submittedName>
</protein>
<name>A0ABW5MR67_9FLAO</name>
<reference evidence="3" key="1">
    <citation type="journal article" date="2019" name="Int. J. Syst. Evol. Microbiol.">
        <title>The Global Catalogue of Microorganisms (GCM) 10K type strain sequencing project: providing services to taxonomists for standard genome sequencing and annotation.</title>
        <authorList>
            <consortium name="The Broad Institute Genomics Platform"/>
            <consortium name="The Broad Institute Genome Sequencing Center for Infectious Disease"/>
            <person name="Wu L."/>
            <person name="Ma J."/>
        </authorList>
    </citation>
    <scope>NUCLEOTIDE SEQUENCE [LARGE SCALE GENOMIC DNA]</scope>
    <source>
        <strain evidence="3">KCTC 52368</strain>
    </source>
</reference>
<feature type="chain" id="PRO_5045144033" evidence="1">
    <location>
        <begin position="20"/>
        <end position="209"/>
    </location>
</feature>
<keyword evidence="1" id="KW-0732">Signal</keyword>
<dbReference type="EMBL" id="JBHULB010000001">
    <property type="protein sequence ID" value="MFD2585291.1"/>
    <property type="molecule type" value="Genomic_DNA"/>
</dbReference>
<feature type="signal peptide" evidence="1">
    <location>
        <begin position="1"/>
        <end position="19"/>
    </location>
</feature>
<comment type="caution">
    <text evidence="2">The sequence shown here is derived from an EMBL/GenBank/DDBJ whole genome shotgun (WGS) entry which is preliminary data.</text>
</comment>
<evidence type="ECO:0000313" key="3">
    <source>
        <dbReference type="Proteomes" id="UP001597526"/>
    </source>
</evidence>